<dbReference type="EMBL" id="JAAAUY010000434">
    <property type="protein sequence ID" value="KAF9329956.1"/>
    <property type="molecule type" value="Genomic_DNA"/>
</dbReference>
<gene>
    <name evidence="1" type="ORF">BG006_007046</name>
</gene>
<evidence type="ECO:0000313" key="2">
    <source>
        <dbReference type="Proteomes" id="UP000696485"/>
    </source>
</evidence>
<accession>A0A9P5SHP5</accession>
<evidence type="ECO:0000313" key="1">
    <source>
        <dbReference type="EMBL" id="KAF9329956.1"/>
    </source>
</evidence>
<dbReference type="Proteomes" id="UP000696485">
    <property type="component" value="Unassembled WGS sequence"/>
</dbReference>
<sequence length="465" mass="52169">MHFPSRKELQDFLEQIAHCKASTIHIKGVTADSHQSSPEYTRDLFACHLGINARKSAQLIYLSSHSQSSESYVYLGKTSSVFGFLFNGTVDHRNVDWVEVGSSLDVLAGRLRKDTSTHGKDPTATLNELARIVRPLVLQGLKAVDLFHHQTNVQQCRFGMENGVITGIKELFLPSFLLNQNTDKYPVLQRLIVRPGTNGILESLYEIKTMSPMLELAEIPAREPQAIIMMFLLYDTWPSTRFIHVTLFEYNSEGDRAPLAKLLIGREHKLSSADIDILEWNYSHISEVLEDWGAYVLDLVSQSCPTSLVSLALNTLMLSVRGLVYLQTAMTRSEIQYLNIECGAFDPSLASYIGYVLEAVNWPALKSLELSGDSIDSWIDLWAKYGDIMKQASSKTQLLRLSIVGSGGQGQRLSHFSALWLHSFIYVFLPVEVCLKNIEMEAGDWELIRGASGDRVLEMITCNNT</sequence>
<comment type="caution">
    <text evidence="1">The sequence shown here is derived from an EMBL/GenBank/DDBJ whole genome shotgun (WGS) entry which is preliminary data.</text>
</comment>
<name>A0A9P5SHP5_9FUNG</name>
<organism evidence="1 2">
    <name type="scientific">Podila minutissima</name>
    <dbReference type="NCBI Taxonomy" id="64525"/>
    <lineage>
        <taxon>Eukaryota</taxon>
        <taxon>Fungi</taxon>
        <taxon>Fungi incertae sedis</taxon>
        <taxon>Mucoromycota</taxon>
        <taxon>Mortierellomycotina</taxon>
        <taxon>Mortierellomycetes</taxon>
        <taxon>Mortierellales</taxon>
        <taxon>Mortierellaceae</taxon>
        <taxon>Podila</taxon>
    </lineage>
</organism>
<keyword evidence="2" id="KW-1185">Reference proteome</keyword>
<reference evidence="1" key="1">
    <citation type="journal article" date="2020" name="Fungal Divers.">
        <title>Resolving the Mortierellaceae phylogeny through synthesis of multi-gene phylogenetics and phylogenomics.</title>
        <authorList>
            <person name="Vandepol N."/>
            <person name="Liber J."/>
            <person name="Desiro A."/>
            <person name="Na H."/>
            <person name="Kennedy M."/>
            <person name="Barry K."/>
            <person name="Grigoriev I.V."/>
            <person name="Miller A.N."/>
            <person name="O'Donnell K."/>
            <person name="Stajich J.E."/>
            <person name="Bonito G."/>
        </authorList>
    </citation>
    <scope>NUCLEOTIDE SEQUENCE</scope>
    <source>
        <strain evidence="1">NVP1</strain>
    </source>
</reference>
<dbReference type="AlphaFoldDB" id="A0A9P5SHP5"/>
<protein>
    <submittedName>
        <fullName evidence="1">Uncharacterized protein</fullName>
    </submittedName>
</protein>
<proteinExistence type="predicted"/>